<dbReference type="Pfam" id="PF01156">
    <property type="entry name" value="IU_nuc_hydro"/>
    <property type="match status" value="1"/>
</dbReference>
<feature type="region of interest" description="Disordered" evidence="3">
    <location>
        <begin position="83"/>
        <end position="108"/>
    </location>
</feature>
<organism evidence="5 6">
    <name type="scientific">Phytoactinopolyspora halophila</name>
    <dbReference type="NCBI Taxonomy" id="1981511"/>
    <lineage>
        <taxon>Bacteria</taxon>
        <taxon>Bacillati</taxon>
        <taxon>Actinomycetota</taxon>
        <taxon>Actinomycetes</taxon>
        <taxon>Jiangellales</taxon>
        <taxon>Jiangellaceae</taxon>
        <taxon>Phytoactinopolyspora</taxon>
    </lineage>
</organism>
<protein>
    <submittedName>
        <fullName evidence="5">Nucleoside hydrolase</fullName>
    </submittedName>
</protein>
<evidence type="ECO:0000256" key="3">
    <source>
        <dbReference type="SAM" id="MobiDB-lite"/>
    </source>
</evidence>
<evidence type="ECO:0000256" key="1">
    <source>
        <dbReference type="ARBA" id="ARBA00022801"/>
    </source>
</evidence>
<evidence type="ECO:0000256" key="2">
    <source>
        <dbReference type="ARBA" id="ARBA00023295"/>
    </source>
</evidence>
<dbReference type="GO" id="GO:0008477">
    <property type="term" value="F:purine nucleosidase activity"/>
    <property type="evidence" value="ECO:0007669"/>
    <property type="project" value="TreeGrafter"/>
</dbReference>
<evidence type="ECO:0000313" key="6">
    <source>
        <dbReference type="Proteomes" id="UP000250462"/>
    </source>
</evidence>
<keyword evidence="2" id="KW-0326">Glycosidase</keyword>
<evidence type="ECO:0000259" key="4">
    <source>
        <dbReference type="Pfam" id="PF01156"/>
    </source>
</evidence>
<accession>A0A329QDN7</accession>
<sequence>MPIPLVIDTDPGVDDMLALLVATGSPEIDLRAVTTTYGNVDLPTTTRNAHRIMRLAGRPDVPLVAGADRPLVHPYVSRTSDVHGDDGLGGMGHHLDDRPSANSRAEPAPPRAIDAIADVVRSSSTPVTLAALGPSTNAALFLARYPDLARQLDRIIMMGGAIAGGNITPVAEFNVASDPEATQRVFSDDVPVWMVGLDVTHKALVDRAWMDSLRDRGPAAQTAMNVMQHYFDWAHAQGRDRATVHDAVVLAELIAPGTLHFDTADVTIETGFGPARGCTVTTRHPAGRHRVAVDVNADAATTLIAERIAAVGTAA</sequence>
<dbReference type="EMBL" id="QMIG01000045">
    <property type="protein sequence ID" value="RAW09362.1"/>
    <property type="molecule type" value="Genomic_DNA"/>
</dbReference>
<dbReference type="AlphaFoldDB" id="A0A329QDN7"/>
<comment type="caution">
    <text evidence="5">The sequence shown here is derived from an EMBL/GenBank/DDBJ whole genome shotgun (WGS) entry which is preliminary data.</text>
</comment>
<dbReference type="Proteomes" id="UP000250462">
    <property type="component" value="Unassembled WGS sequence"/>
</dbReference>
<dbReference type="GO" id="GO:0006152">
    <property type="term" value="P:purine nucleoside catabolic process"/>
    <property type="evidence" value="ECO:0007669"/>
    <property type="project" value="TreeGrafter"/>
</dbReference>
<gene>
    <name evidence="5" type="ORF">DPM12_21560</name>
</gene>
<dbReference type="PANTHER" id="PTHR12304">
    <property type="entry name" value="INOSINE-URIDINE PREFERRING NUCLEOSIDE HYDROLASE"/>
    <property type="match status" value="1"/>
</dbReference>
<proteinExistence type="predicted"/>
<dbReference type="GO" id="GO:0005829">
    <property type="term" value="C:cytosol"/>
    <property type="evidence" value="ECO:0007669"/>
    <property type="project" value="TreeGrafter"/>
</dbReference>
<dbReference type="PANTHER" id="PTHR12304:SF4">
    <property type="entry name" value="URIDINE NUCLEOSIDASE"/>
    <property type="match status" value="1"/>
</dbReference>
<dbReference type="OrthoDB" id="9797882at2"/>
<dbReference type="InterPro" id="IPR036452">
    <property type="entry name" value="Ribo_hydro-like"/>
</dbReference>
<dbReference type="Gene3D" id="3.90.245.10">
    <property type="entry name" value="Ribonucleoside hydrolase-like"/>
    <property type="match status" value="1"/>
</dbReference>
<feature type="domain" description="Inosine/uridine-preferring nucleoside hydrolase" evidence="4">
    <location>
        <begin position="5"/>
        <end position="299"/>
    </location>
</feature>
<keyword evidence="6" id="KW-1185">Reference proteome</keyword>
<dbReference type="InterPro" id="IPR023186">
    <property type="entry name" value="IUNH"/>
</dbReference>
<dbReference type="InterPro" id="IPR001910">
    <property type="entry name" value="Inosine/uridine_hydrolase_dom"/>
</dbReference>
<reference evidence="5 6" key="1">
    <citation type="submission" date="2018-06" db="EMBL/GenBank/DDBJ databases">
        <title>Phytoactinopolyspora halophila sp. nov., a novel halophilic actinomycete isolated from a saline soil in China.</title>
        <authorList>
            <person name="Tang S.-K."/>
        </authorList>
    </citation>
    <scope>NUCLEOTIDE SEQUENCE [LARGE SCALE GENOMIC DNA]</scope>
    <source>
        <strain evidence="5 6">YIM 96934</strain>
    </source>
</reference>
<dbReference type="RefSeq" id="WP_112260417.1">
    <property type="nucleotide sequence ID" value="NZ_QMIG01000045.1"/>
</dbReference>
<dbReference type="SUPFAM" id="SSF53590">
    <property type="entry name" value="Nucleoside hydrolase"/>
    <property type="match status" value="1"/>
</dbReference>
<keyword evidence="1 5" id="KW-0378">Hydrolase</keyword>
<evidence type="ECO:0000313" key="5">
    <source>
        <dbReference type="EMBL" id="RAW09362.1"/>
    </source>
</evidence>
<name>A0A329QDN7_9ACTN</name>